<dbReference type="OrthoDB" id="1521787at2"/>
<dbReference type="RefSeq" id="WP_092170372.1">
    <property type="nucleotide sequence ID" value="NZ_FNZH01000002.1"/>
</dbReference>
<dbReference type="GO" id="GO:0008235">
    <property type="term" value="F:metalloexopeptidase activity"/>
    <property type="evidence" value="ECO:0007669"/>
    <property type="project" value="InterPro"/>
</dbReference>
<dbReference type="PANTHER" id="PTHR12147:SF26">
    <property type="entry name" value="PEPTIDASE M28 DOMAIN-CONTAINING PROTEIN"/>
    <property type="match status" value="1"/>
</dbReference>
<dbReference type="InterPro" id="IPR045175">
    <property type="entry name" value="M28_fam"/>
</dbReference>
<accession>A0A1H6VQB1</accession>
<protein>
    <submittedName>
        <fullName evidence="2">Peptidase family M28</fullName>
    </submittedName>
</protein>
<name>A0A1H6VQB1_9BACT</name>
<dbReference type="GO" id="GO:0006508">
    <property type="term" value="P:proteolysis"/>
    <property type="evidence" value="ECO:0007669"/>
    <property type="project" value="InterPro"/>
</dbReference>
<dbReference type="EMBL" id="FNZH01000002">
    <property type="protein sequence ID" value="SEJ02840.1"/>
    <property type="molecule type" value="Genomic_DNA"/>
</dbReference>
<evidence type="ECO:0000313" key="3">
    <source>
        <dbReference type="Proteomes" id="UP000199403"/>
    </source>
</evidence>
<dbReference type="PANTHER" id="PTHR12147">
    <property type="entry name" value="METALLOPEPTIDASE M28 FAMILY MEMBER"/>
    <property type="match status" value="1"/>
</dbReference>
<keyword evidence="3" id="KW-1185">Reference proteome</keyword>
<evidence type="ECO:0000313" key="2">
    <source>
        <dbReference type="EMBL" id="SEJ02840.1"/>
    </source>
</evidence>
<dbReference type="Proteomes" id="UP000199403">
    <property type="component" value="Unassembled WGS sequence"/>
</dbReference>
<dbReference type="SUPFAM" id="SSF53187">
    <property type="entry name" value="Zn-dependent exopeptidases"/>
    <property type="match status" value="1"/>
</dbReference>
<dbReference type="Pfam" id="PF04389">
    <property type="entry name" value="Peptidase_M28"/>
    <property type="match status" value="1"/>
</dbReference>
<dbReference type="AlphaFoldDB" id="A0A1H6VQB1"/>
<evidence type="ECO:0000259" key="1">
    <source>
        <dbReference type="Pfam" id="PF04389"/>
    </source>
</evidence>
<dbReference type="STRING" id="1416801.SAMN05192553_10221"/>
<reference evidence="3" key="1">
    <citation type="submission" date="2016-10" db="EMBL/GenBank/DDBJ databases">
        <authorList>
            <person name="Varghese N."/>
            <person name="Submissions S."/>
        </authorList>
    </citation>
    <scope>NUCLEOTIDE SEQUENCE [LARGE SCALE GENOMIC DNA]</scope>
    <source>
        <strain evidence="3">IBRC-M 10761</strain>
    </source>
</reference>
<organism evidence="2 3">
    <name type="scientific">Cyclobacterium xiamenense</name>
    <dbReference type="NCBI Taxonomy" id="1297121"/>
    <lineage>
        <taxon>Bacteria</taxon>
        <taxon>Pseudomonadati</taxon>
        <taxon>Bacteroidota</taxon>
        <taxon>Cytophagia</taxon>
        <taxon>Cytophagales</taxon>
        <taxon>Cyclobacteriaceae</taxon>
        <taxon>Cyclobacterium</taxon>
    </lineage>
</organism>
<feature type="domain" description="Peptidase M28" evidence="1">
    <location>
        <begin position="92"/>
        <end position="288"/>
    </location>
</feature>
<dbReference type="Gene3D" id="3.40.630.10">
    <property type="entry name" value="Zn peptidases"/>
    <property type="match status" value="1"/>
</dbReference>
<sequence length="300" mass="33221">MKTITPLILLLFWAAPYLVFGQNIDQSRLLADMRTLSSDSMEGRAPMTEGGRMAREYIRERFESIGLGSQFPGYRQEFVLDAAKGAEGLGVNILGFIPGSASAEIILLLAHYDHLGKKGEAIYNGADDNASGTAALLEMAAYFSENLPRHSFLFVATDAEEKGLVGARALLRDFPFPLEEVKAVVNMDMISRSDDRTLYAVGTRFYPQFRPFLEAAAGRSSIRLVLGNDGGAGQKDWSKASDHGPFHERNIPFIYFGVDDHKDYHQPTDTFENIQPDFYVAACELILDTLLGMDQEMASE</sequence>
<dbReference type="InterPro" id="IPR007484">
    <property type="entry name" value="Peptidase_M28"/>
</dbReference>
<gene>
    <name evidence="2" type="ORF">SAMN05192553_10221</name>
</gene>
<proteinExistence type="predicted"/>